<evidence type="ECO:0000259" key="2">
    <source>
        <dbReference type="Pfam" id="PF01243"/>
    </source>
</evidence>
<dbReference type="InterPro" id="IPR011576">
    <property type="entry name" value="Pyridox_Oxase_N"/>
</dbReference>
<protein>
    <submittedName>
        <fullName evidence="3">PPOX class probable F420-dependent enzyme</fullName>
    </submittedName>
</protein>
<evidence type="ECO:0000313" key="3">
    <source>
        <dbReference type="EMBL" id="SFJ73844.1"/>
    </source>
</evidence>
<dbReference type="Pfam" id="PF01243">
    <property type="entry name" value="PNPOx_N"/>
    <property type="match status" value="1"/>
</dbReference>
<dbReference type="EMBL" id="FORP01000008">
    <property type="protein sequence ID" value="SFJ73844.1"/>
    <property type="molecule type" value="Genomic_DNA"/>
</dbReference>
<feature type="domain" description="Pyridoxamine 5'-phosphate oxidase N-terminal" evidence="2">
    <location>
        <begin position="17"/>
        <end position="148"/>
    </location>
</feature>
<dbReference type="PANTHER" id="PTHR35176:SF2">
    <property type="entry name" value="F420H(2)-DEPENDENT REDUCTASE RV1155"/>
    <property type="match status" value="1"/>
</dbReference>
<dbReference type="Proteomes" id="UP000199025">
    <property type="component" value="Unassembled WGS sequence"/>
</dbReference>
<keyword evidence="1" id="KW-0560">Oxidoreductase</keyword>
<dbReference type="GO" id="GO:0016627">
    <property type="term" value="F:oxidoreductase activity, acting on the CH-CH group of donors"/>
    <property type="evidence" value="ECO:0007669"/>
    <property type="project" value="TreeGrafter"/>
</dbReference>
<evidence type="ECO:0000313" key="4">
    <source>
        <dbReference type="Proteomes" id="UP000199025"/>
    </source>
</evidence>
<dbReference type="PANTHER" id="PTHR35176">
    <property type="entry name" value="HEME OXYGENASE HI_0854-RELATED"/>
    <property type="match status" value="1"/>
</dbReference>
<dbReference type="GO" id="GO:0070967">
    <property type="term" value="F:coenzyme F420 binding"/>
    <property type="evidence" value="ECO:0007669"/>
    <property type="project" value="TreeGrafter"/>
</dbReference>
<dbReference type="InterPro" id="IPR019920">
    <property type="entry name" value="F420-binding_dom_put"/>
</dbReference>
<keyword evidence="4" id="KW-1185">Reference proteome</keyword>
<sequence length="153" mass="17299">MPTVDRGYDNLGMTPDPALLDLLANRPFGVLATIRRDGRPQLSNVTHFFDAETRRILVSITDGRAKTKNLRRDPRATYHVSSTDGWSYAVVEGTAELTPVAADPHDATVEELVELYRRVAGEHPDWTEYREAMVADRRLVLRIPVERVIGFVR</sequence>
<dbReference type="NCBIfam" id="TIGR03618">
    <property type="entry name" value="Rv1155_F420"/>
    <property type="match status" value="1"/>
</dbReference>
<organism evidence="3 4">
    <name type="scientific">Amycolatopsis sacchari</name>
    <dbReference type="NCBI Taxonomy" id="115433"/>
    <lineage>
        <taxon>Bacteria</taxon>
        <taxon>Bacillati</taxon>
        <taxon>Actinomycetota</taxon>
        <taxon>Actinomycetes</taxon>
        <taxon>Pseudonocardiales</taxon>
        <taxon>Pseudonocardiaceae</taxon>
        <taxon>Amycolatopsis</taxon>
    </lineage>
</organism>
<evidence type="ECO:0000256" key="1">
    <source>
        <dbReference type="ARBA" id="ARBA00023002"/>
    </source>
</evidence>
<name>A0A1I3TRF7_9PSEU</name>
<proteinExistence type="predicted"/>
<dbReference type="InterPro" id="IPR052019">
    <property type="entry name" value="F420H2_bilvrd_red/Heme_oxyg"/>
</dbReference>
<dbReference type="InterPro" id="IPR012349">
    <property type="entry name" value="Split_barrel_FMN-bd"/>
</dbReference>
<dbReference type="SUPFAM" id="SSF50475">
    <property type="entry name" value="FMN-binding split barrel"/>
    <property type="match status" value="1"/>
</dbReference>
<reference evidence="3 4" key="1">
    <citation type="submission" date="2016-10" db="EMBL/GenBank/DDBJ databases">
        <authorList>
            <person name="de Groot N.N."/>
        </authorList>
    </citation>
    <scope>NUCLEOTIDE SEQUENCE [LARGE SCALE GENOMIC DNA]</scope>
    <source>
        <strain evidence="3 4">DSM 44468</strain>
    </source>
</reference>
<gene>
    <name evidence="3" type="ORF">SAMN05421835_10848</name>
</gene>
<dbReference type="STRING" id="115433.SAMN05421835_10848"/>
<accession>A0A1I3TRF7</accession>
<dbReference type="GO" id="GO:0005829">
    <property type="term" value="C:cytosol"/>
    <property type="evidence" value="ECO:0007669"/>
    <property type="project" value="TreeGrafter"/>
</dbReference>
<dbReference type="AlphaFoldDB" id="A0A1I3TRF7"/>
<dbReference type="Gene3D" id="2.30.110.10">
    <property type="entry name" value="Electron Transport, Fmn-binding Protein, Chain A"/>
    <property type="match status" value="1"/>
</dbReference>